<dbReference type="EMBL" id="AEXZ01000006">
    <property type="protein sequence ID" value="EGD39096.1"/>
    <property type="molecule type" value="Genomic_DNA"/>
</dbReference>
<gene>
    <name evidence="1" type="ORF">HMPREF9384_0581</name>
</gene>
<dbReference type="RefSeq" id="WP_002911346.1">
    <property type="nucleotide sequence ID" value="NZ_GL872447.1"/>
</dbReference>
<reference evidence="1 2" key="1">
    <citation type="submission" date="2011-02" db="EMBL/GenBank/DDBJ databases">
        <authorList>
            <person name="Muzny D."/>
            <person name="Qin X."/>
            <person name="Deng J."/>
            <person name="Jiang H."/>
            <person name="Liu Y."/>
            <person name="Qu J."/>
            <person name="Song X.-Z."/>
            <person name="Zhang L."/>
            <person name="Thornton R."/>
            <person name="Coyle M."/>
            <person name="Francisco L."/>
            <person name="Jackson L."/>
            <person name="Javaid M."/>
            <person name="Korchina V."/>
            <person name="Kovar C."/>
            <person name="Mata R."/>
            <person name="Mathew T."/>
            <person name="Ngo R."/>
            <person name="Nguyen L."/>
            <person name="Nguyen N."/>
            <person name="Okwuonu G."/>
            <person name="Ongeri F."/>
            <person name="Pham C."/>
            <person name="Simmons D."/>
            <person name="Wilczek-Boney K."/>
            <person name="Hale W."/>
            <person name="Jakkamsetti A."/>
            <person name="Pham P."/>
            <person name="Ruth R."/>
            <person name="San Lucas F."/>
            <person name="Warren J."/>
            <person name="Zhang J."/>
            <person name="Zhao Z."/>
            <person name="Zhou C."/>
            <person name="Zhu D."/>
            <person name="Lee S."/>
            <person name="Bess C."/>
            <person name="Blankenburg K."/>
            <person name="Forbes L."/>
            <person name="Fu Q."/>
            <person name="Gubbala S."/>
            <person name="Hirani K."/>
            <person name="Jayaseelan J.C."/>
            <person name="Lara F."/>
            <person name="Munidasa M."/>
            <person name="Palculict T."/>
            <person name="Patil S."/>
            <person name="Pu L.-L."/>
            <person name="Saada N."/>
            <person name="Tang L."/>
            <person name="Weissenberger G."/>
            <person name="Zhu Y."/>
            <person name="Hemphill L."/>
            <person name="Shang Y."/>
            <person name="Youmans B."/>
            <person name="Ayvaz T."/>
            <person name="Ross M."/>
            <person name="Santibanez J."/>
            <person name="Aqrawi P."/>
            <person name="Gross S."/>
            <person name="Joshi V."/>
            <person name="Fowler G."/>
            <person name="Nazareth L."/>
            <person name="Reid J."/>
            <person name="Worley K."/>
            <person name="Petrosino J."/>
            <person name="Highlander S."/>
            <person name="Gibbs R."/>
        </authorList>
    </citation>
    <scope>NUCLEOTIDE SEQUENCE [LARGE SCALE GENOMIC DNA]</scope>
    <source>
        <strain evidence="1 2">SK160</strain>
    </source>
</reference>
<dbReference type="AlphaFoldDB" id="F0IRW9"/>
<proteinExistence type="predicted"/>
<accession>F0IRW9</accession>
<dbReference type="PATRIC" id="fig|888812.3.peg.568"/>
<organism evidence="1 2">
    <name type="scientific">Streptococcus sanguinis SK160</name>
    <dbReference type="NCBI Taxonomy" id="888812"/>
    <lineage>
        <taxon>Bacteria</taxon>
        <taxon>Bacillati</taxon>
        <taxon>Bacillota</taxon>
        <taxon>Bacilli</taxon>
        <taxon>Lactobacillales</taxon>
        <taxon>Streptococcaceae</taxon>
        <taxon>Streptococcus</taxon>
    </lineage>
</organism>
<dbReference type="Proteomes" id="UP000004562">
    <property type="component" value="Unassembled WGS sequence"/>
</dbReference>
<dbReference type="HOGENOM" id="CLU_1174924_0_0_9"/>
<protein>
    <submittedName>
        <fullName evidence="1">Uncharacterized protein</fullName>
    </submittedName>
</protein>
<sequence length="236" mass="27561">MMEILFHDKSFPESELTIDIYSFSTSLEKLYYLQQELLKIIHKEKCYVSTKQCKDNACSIMTYLFAEQRKVKKNINRDILRATQIMISKNIEYIDKEEFNARVIYNQAIITNGYIDELSADIVNINNNDLKNISNTEQFKQNKFYLPIRIYESNPKHDISQLGHLKGKGVVSIMDLGDGDAQIVLNKAIPDGQKLYGYHDGKFYEFQCHKDNCWHGYCPHDGIPENIQRQLTDSER</sequence>
<name>F0IRW9_STRSA</name>
<comment type="caution">
    <text evidence="1">The sequence shown here is derived from an EMBL/GenBank/DDBJ whole genome shotgun (WGS) entry which is preliminary data.</text>
</comment>
<evidence type="ECO:0000313" key="2">
    <source>
        <dbReference type="Proteomes" id="UP000004562"/>
    </source>
</evidence>
<evidence type="ECO:0000313" key="1">
    <source>
        <dbReference type="EMBL" id="EGD39096.1"/>
    </source>
</evidence>